<feature type="chain" id="PRO_5016864006" description="Carboxypeptidase regulatory-like domain-containing protein" evidence="1">
    <location>
        <begin position="20"/>
        <end position="141"/>
    </location>
</feature>
<dbReference type="RefSeq" id="WP_114067424.1">
    <property type="nucleotide sequence ID" value="NZ_CP030850.1"/>
</dbReference>
<dbReference type="Proteomes" id="UP000251993">
    <property type="component" value="Chromosome"/>
</dbReference>
<keyword evidence="1" id="KW-0732">Signal</keyword>
<dbReference type="AlphaFoldDB" id="A0A344TJ20"/>
<protein>
    <recommendedName>
        <fullName evidence="4">Carboxypeptidase regulatory-like domain-containing protein</fullName>
    </recommendedName>
</protein>
<dbReference type="OrthoDB" id="961306at2"/>
<accession>A0A344TJ20</accession>
<keyword evidence="3" id="KW-1185">Reference proteome</keyword>
<name>A0A344TJ20_9BACT</name>
<gene>
    <name evidence="2" type="ORF">DR864_13195</name>
</gene>
<evidence type="ECO:0008006" key="4">
    <source>
        <dbReference type="Google" id="ProtNLM"/>
    </source>
</evidence>
<sequence>MKRRQFLSAATTLPLLTLAACEKNFPSDPTIVTGKVTDENNLPMEGVEFLFSGNARRGLSVINTFSTREISNTLGSYTLSYVIPSTTDQAELKIVGIFSISPNHSMWILQNGIYEELGNPINIQRSEYGKINTFNFQIRKK</sequence>
<feature type="signal peptide" evidence="1">
    <location>
        <begin position="1"/>
        <end position="19"/>
    </location>
</feature>
<dbReference type="PROSITE" id="PS51257">
    <property type="entry name" value="PROKAR_LIPOPROTEIN"/>
    <property type="match status" value="1"/>
</dbReference>
<dbReference type="EMBL" id="CP030850">
    <property type="protein sequence ID" value="AXE18641.1"/>
    <property type="molecule type" value="Genomic_DNA"/>
</dbReference>
<evidence type="ECO:0000313" key="2">
    <source>
        <dbReference type="EMBL" id="AXE18641.1"/>
    </source>
</evidence>
<proteinExistence type="predicted"/>
<reference evidence="2 3" key="1">
    <citation type="submission" date="2018-07" db="EMBL/GenBank/DDBJ databases">
        <title>Genome sequencing of Runella.</title>
        <authorList>
            <person name="Baek M.-G."/>
            <person name="Yi H."/>
        </authorList>
    </citation>
    <scope>NUCLEOTIDE SEQUENCE [LARGE SCALE GENOMIC DNA]</scope>
    <source>
        <strain evidence="2 3">HYN0085</strain>
    </source>
</reference>
<evidence type="ECO:0000256" key="1">
    <source>
        <dbReference type="SAM" id="SignalP"/>
    </source>
</evidence>
<organism evidence="2 3">
    <name type="scientific">Runella rosea</name>
    <dbReference type="NCBI Taxonomy" id="2259595"/>
    <lineage>
        <taxon>Bacteria</taxon>
        <taxon>Pseudomonadati</taxon>
        <taxon>Bacteroidota</taxon>
        <taxon>Cytophagia</taxon>
        <taxon>Cytophagales</taxon>
        <taxon>Spirosomataceae</taxon>
        <taxon>Runella</taxon>
    </lineage>
</organism>
<dbReference type="KEGG" id="run:DR864_13195"/>
<evidence type="ECO:0000313" key="3">
    <source>
        <dbReference type="Proteomes" id="UP000251993"/>
    </source>
</evidence>